<dbReference type="EMBL" id="JAHKNI010000011">
    <property type="protein sequence ID" value="MBU3065616.1"/>
    <property type="molecule type" value="Genomic_DNA"/>
</dbReference>
<gene>
    <name evidence="2" type="ORF">KO481_13580</name>
    <name evidence="3" type="ORF">KO481_29330</name>
</gene>
<evidence type="ECO:0000313" key="2">
    <source>
        <dbReference type="EMBL" id="MBU3062550.1"/>
    </source>
</evidence>
<sequence>MGALSDDRMQLERLELTAEEITQNRRDAEKVLGMKLEVSEVEKAAYAKEGKEPPTF</sequence>
<dbReference type="EMBL" id="JAHKNI010000004">
    <property type="protein sequence ID" value="MBU3062550.1"/>
    <property type="molecule type" value="Genomic_DNA"/>
</dbReference>
<proteinExistence type="predicted"/>
<dbReference type="RefSeq" id="WP_215917470.1">
    <property type="nucleotide sequence ID" value="NZ_JAHKNI010000004.1"/>
</dbReference>
<evidence type="ECO:0000256" key="1">
    <source>
        <dbReference type="SAM" id="Coils"/>
    </source>
</evidence>
<feature type="coiled-coil region" evidence="1">
    <location>
        <begin position="4"/>
        <end position="31"/>
    </location>
</feature>
<evidence type="ECO:0000313" key="3">
    <source>
        <dbReference type="EMBL" id="MBU3065616.1"/>
    </source>
</evidence>
<name>A0ABS6AYE5_9NOCA</name>
<comment type="caution">
    <text evidence="2">The sequence shown here is derived from an EMBL/GenBank/DDBJ whole genome shotgun (WGS) entry which is preliminary data.</text>
</comment>
<keyword evidence="1" id="KW-0175">Coiled coil</keyword>
<accession>A0ABS6AYE5</accession>
<keyword evidence="4" id="KW-1185">Reference proteome</keyword>
<evidence type="ECO:0000313" key="4">
    <source>
        <dbReference type="Proteomes" id="UP000733379"/>
    </source>
</evidence>
<protein>
    <submittedName>
        <fullName evidence="2">Uncharacterized protein</fullName>
    </submittedName>
</protein>
<reference evidence="2 4" key="1">
    <citation type="submission" date="2021-06" db="EMBL/GenBank/DDBJ databases">
        <title>Actinomycetes sequencing.</title>
        <authorList>
            <person name="Shan Q."/>
        </authorList>
    </citation>
    <scope>NUCLEOTIDE SEQUENCE [LARGE SCALE GENOMIC DNA]</scope>
    <source>
        <strain evidence="2 4">NEAU-G5</strain>
    </source>
</reference>
<dbReference type="Proteomes" id="UP000733379">
    <property type="component" value="Unassembled WGS sequence"/>
</dbReference>
<organism evidence="2 4">
    <name type="scientific">Nocardia albiluteola</name>
    <dbReference type="NCBI Taxonomy" id="2842303"/>
    <lineage>
        <taxon>Bacteria</taxon>
        <taxon>Bacillati</taxon>
        <taxon>Actinomycetota</taxon>
        <taxon>Actinomycetes</taxon>
        <taxon>Mycobacteriales</taxon>
        <taxon>Nocardiaceae</taxon>
        <taxon>Nocardia</taxon>
    </lineage>
</organism>